<feature type="region of interest" description="Disordered" evidence="1">
    <location>
        <begin position="175"/>
        <end position="195"/>
    </location>
</feature>
<feature type="compositionally biased region" description="Polar residues" evidence="1">
    <location>
        <begin position="599"/>
        <end position="608"/>
    </location>
</feature>
<feature type="compositionally biased region" description="Low complexity" evidence="1">
    <location>
        <begin position="768"/>
        <end position="779"/>
    </location>
</feature>
<organism evidence="2 3">
    <name type="scientific">Cytospora mali</name>
    <name type="common">Apple Valsa canker fungus</name>
    <name type="synonym">Valsa mali</name>
    <dbReference type="NCBI Taxonomy" id="578113"/>
    <lineage>
        <taxon>Eukaryota</taxon>
        <taxon>Fungi</taxon>
        <taxon>Dikarya</taxon>
        <taxon>Ascomycota</taxon>
        <taxon>Pezizomycotina</taxon>
        <taxon>Sordariomycetes</taxon>
        <taxon>Sordariomycetidae</taxon>
        <taxon>Diaporthales</taxon>
        <taxon>Cytosporaceae</taxon>
        <taxon>Cytospora</taxon>
    </lineage>
</organism>
<reference evidence="2" key="1">
    <citation type="submission" date="2014-12" db="EMBL/GenBank/DDBJ databases">
        <title>Genome Sequence of Valsa Canker Pathogens Uncovers a Specific Adaption of Colonization on Woody Bark.</title>
        <authorList>
            <person name="Yin Z."/>
            <person name="Liu H."/>
            <person name="Gao X."/>
            <person name="Li Z."/>
            <person name="Song N."/>
            <person name="Ke X."/>
            <person name="Dai Q."/>
            <person name="Wu Y."/>
            <person name="Sun Y."/>
            <person name="Xu J.-R."/>
            <person name="Kang Z.K."/>
            <person name="Wang L."/>
            <person name="Huang L."/>
        </authorList>
    </citation>
    <scope>NUCLEOTIDE SEQUENCE [LARGE SCALE GENOMIC DNA]</scope>
    <source>
        <strain evidence="2">03-8</strain>
    </source>
</reference>
<evidence type="ECO:0000256" key="1">
    <source>
        <dbReference type="SAM" id="MobiDB-lite"/>
    </source>
</evidence>
<proteinExistence type="predicted"/>
<feature type="compositionally biased region" description="Polar residues" evidence="1">
    <location>
        <begin position="129"/>
        <end position="139"/>
    </location>
</feature>
<feature type="region of interest" description="Disordered" evidence="1">
    <location>
        <begin position="122"/>
        <end position="154"/>
    </location>
</feature>
<feature type="region of interest" description="Disordered" evidence="1">
    <location>
        <begin position="1"/>
        <end position="67"/>
    </location>
</feature>
<dbReference type="Proteomes" id="UP000078559">
    <property type="component" value="Chromosome 3"/>
</dbReference>
<feature type="region of interest" description="Disordered" evidence="1">
    <location>
        <begin position="646"/>
        <end position="674"/>
    </location>
</feature>
<feature type="compositionally biased region" description="Basic and acidic residues" evidence="1">
    <location>
        <begin position="663"/>
        <end position="672"/>
    </location>
</feature>
<evidence type="ECO:0000313" key="2">
    <source>
        <dbReference type="EMBL" id="KUI67419.1"/>
    </source>
</evidence>
<dbReference type="OrthoDB" id="5415512at2759"/>
<gene>
    <name evidence="2" type="ORF">VM1G_02770</name>
</gene>
<feature type="compositionally biased region" description="Polar residues" evidence="1">
    <location>
        <begin position="497"/>
        <end position="526"/>
    </location>
</feature>
<sequence length="925" mass="102533">MMKKSRRHRSSSDFSEEDRHAHKYSKHGRRAHEKHQLTDNTHDCPSESRSKISHRHADDIDSESDEVLIKRRVSRHLPRFEKGEFVSRQLRDIEKAQREVSRPGSSTSSQEIHIHYHSNPFSSHHELRSLSSAASTSDGHATGRPKAHGVSASDLTKELKGLTMSWISKREASLSRKHSFRRSKQGHEKRAKHGKKKDVFLAPLEQRWVCYECGKVRSDKIQERHPLTGGQKMQPNWCGQCRIVHELKGKPLDWHGQRHYCWGCGIIRSERYHRQNPICEGEISEPNYCKPCRESSPGFERNLREESDIGSEAFQRQVHDAELSDIHEDDDVDSIMFSSAPGKENEDPDKATKTMKATSFLLKNRAFKTKASSDTSSEGSLPDKVLKSMHLEANKTLNFGGQAGVGGVRLSTGSYKPASVESTLSDSSVDNVDTRQVTGMHKKNVAPAQGEVGCEMGAVGTSAVDHTGEQVDTSPTVLAFGHKPTASSSPKKVHWSDNGSRPTTADSNTSAFSNSIWSETSVTSAGSLRRPRRNPAETSTGSPPERDGTKKEDNIGDSLRRNSVGPEQPQSTGDGSGQRLPPSQGTFGDTHESGCGITGSYTRGQTLSGYGMPPTPPQERCEPYVRGSHVYQHYPSYWDSVRAQSPAQGVPNFSRPYQSPQKSRPDASRCDYDGSGYGTRPEYFSYPQDGFDSAAHFSDKDARRDFSGNSYNEYTAGGACDYASYLDGYNAECLFEYTSSRPDDSSPQTEGEMYKYASQYDSNGGSPGQPKSGPGKFSDYVSPPSFHSFDFSSFGNEQEKHNDDFYSHIPNEEDVRKFTRSFMPQTEAQMTPPPRPQWHLYDDGDADEHNTDRGYEWRANGQTTIHRPGSGNSTSSGNMVTILSIREITSDEDVSTPVDVAEVVQPIRIGPLSITGLLAGFCAPA</sequence>
<feature type="compositionally biased region" description="Basic residues" evidence="1">
    <location>
        <begin position="21"/>
        <end position="33"/>
    </location>
</feature>
<keyword evidence="3" id="KW-1185">Reference proteome</keyword>
<protein>
    <submittedName>
        <fullName evidence="2">Uncharacterized protein</fullName>
    </submittedName>
</protein>
<dbReference type="EMBL" id="CM003100">
    <property type="protein sequence ID" value="KUI67419.1"/>
    <property type="molecule type" value="Genomic_DNA"/>
</dbReference>
<feature type="region of interest" description="Disordered" evidence="1">
    <location>
        <begin position="758"/>
        <end position="779"/>
    </location>
</feature>
<accession>A0A194VT90</accession>
<evidence type="ECO:0000313" key="3">
    <source>
        <dbReference type="Proteomes" id="UP000078559"/>
    </source>
</evidence>
<name>A0A194VT90_CYTMA</name>
<dbReference type="AlphaFoldDB" id="A0A194VT90"/>
<feature type="region of interest" description="Disordered" evidence="1">
    <location>
        <begin position="479"/>
        <end position="622"/>
    </location>
</feature>
<feature type="compositionally biased region" description="Basic and acidic residues" evidence="1">
    <location>
        <begin position="544"/>
        <end position="560"/>
    </location>
</feature>
<feature type="compositionally biased region" description="Basic and acidic residues" evidence="1">
    <location>
        <begin position="34"/>
        <end position="59"/>
    </location>
</feature>